<dbReference type="OrthoDB" id="3170447at2"/>
<proteinExistence type="predicted"/>
<dbReference type="AlphaFoldDB" id="A0A222VLY3"/>
<dbReference type="InterPro" id="IPR025736">
    <property type="entry name" value="PucR_C-HTH_dom"/>
</dbReference>
<dbReference type="Pfam" id="PF07905">
    <property type="entry name" value="PucR"/>
    <property type="match status" value="1"/>
</dbReference>
<dbReference type="InterPro" id="IPR042070">
    <property type="entry name" value="PucR_C-HTH_sf"/>
</dbReference>
<dbReference type="Pfam" id="PF13556">
    <property type="entry name" value="HTH_30"/>
    <property type="match status" value="1"/>
</dbReference>
<evidence type="ECO:0000313" key="4">
    <source>
        <dbReference type="Proteomes" id="UP000199494"/>
    </source>
</evidence>
<dbReference type="PANTHER" id="PTHR33744:SF17">
    <property type="entry name" value="CONSERVED PROTEIN"/>
    <property type="match status" value="1"/>
</dbReference>
<sequence length="469" mass="48676">MTLVRTLLGLPELRLRLRAGGDLLDREVTRIYVTELPDPSRYVTRGELVLSGLLWWHAPGDAEPFVAALAEAGCAALAASGADSGGIPSDLVSTCERHRIPLVEVPADLSFAVITERVVLALAAESDGARKRLLSAAAETASLPELLASGAAELGADCWVRSATGRVVAGSTPRSPRDRAVVTVGGRHAVPWTLVVDAELSGGRAEIADELASLVGLARAREDEVRAVRTRVAEPLLALLRDRSAADPAELASAFASTGLPSGARLRVLAASTPAAPIAGDVLGELLAEHPAPFFAGAGDDPGSALAVAVDAEWPSGWASDAEAGLARLGPGRLLVGTGGPAPLSGLRGAAEEALHAVGVAERGATRVAVVSGERLGPLTLLLAGAPDDLRRALRDRVLGPLLEQNPELLHTLRVFLECSGSPAKAAKALHVHVNTLRYRMARAGELLGVDVTDFRTQVDLYLALTIDP</sequence>
<name>A0A222VLY3_9PSEU</name>
<organism evidence="3 4">
    <name type="scientific">Prauserella marina</name>
    <dbReference type="NCBI Taxonomy" id="530584"/>
    <lineage>
        <taxon>Bacteria</taxon>
        <taxon>Bacillati</taxon>
        <taxon>Actinomycetota</taxon>
        <taxon>Actinomycetes</taxon>
        <taxon>Pseudonocardiales</taxon>
        <taxon>Pseudonocardiaceae</taxon>
        <taxon>Prauserella</taxon>
    </lineage>
</organism>
<reference evidence="3 4" key="1">
    <citation type="submission" date="2016-10" db="EMBL/GenBank/DDBJ databases">
        <authorList>
            <person name="de Groot N.N."/>
        </authorList>
    </citation>
    <scope>NUCLEOTIDE SEQUENCE [LARGE SCALE GENOMIC DNA]</scope>
    <source>
        <strain evidence="3 4">CGMCC 4.5506</strain>
    </source>
</reference>
<dbReference type="Gene3D" id="1.10.10.2840">
    <property type="entry name" value="PucR C-terminal helix-turn-helix domain"/>
    <property type="match status" value="1"/>
</dbReference>
<keyword evidence="4" id="KW-1185">Reference proteome</keyword>
<keyword evidence="3" id="KW-0238">DNA-binding</keyword>
<feature type="domain" description="Purine catabolism PurC-like" evidence="1">
    <location>
        <begin position="7"/>
        <end position="121"/>
    </location>
</feature>
<dbReference type="InterPro" id="IPR051448">
    <property type="entry name" value="CdaR-like_regulators"/>
</dbReference>
<dbReference type="PANTHER" id="PTHR33744">
    <property type="entry name" value="CARBOHYDRATE DIACID REGULATOR"/>
    <property type="match status" value="1"/>
</dbReference>
<feature type="domain" description="PucR C-terminal helix-turn-helix" evidence="2">
    <location>
        <begin position="409"/>
        <end position="466"/>
    </location>
</feature>
<dbReference type="RefSeq" id="WP_091799955.1">
    <property type="nucleotide sequence ID" value="NZ_CP016353.1"/>
</dbReference>
<protein>
    <submittedName>
        <fullName evidence="3">DNA-binding transcriptional regulator, PucR family</fullName>
    </submittedName>
</protein>
<dbReference type="STRING" id="530584.SAMN05421630_102363"/>
<dbReference type="Proteomes" id="UP000199494">
    <property type="component" value="Unassembled WGS sequence"/>
</dbReference>
<dbReference type="GO" id="GO:0003677">
    <property type="term" value="F:DNA binding"/>
    <property type="evidence" value="ECO:0007669"/>
    <property type="project" value="UniProtKB-KW"/>
</dbReference>
<evidence type="ECO:0000259" key="1">
    <source>
        <dbReference type="Pfam" id="PF07905"/>
    </source>
</evidence>
<accession>A0A222VLY3</accession>
<gene>
    <name evidence="3" type="ORF">SAMN05421630_102363</name>
</gene>
<dbReference type="EMBL" id="FMZE01000002">
    <property type="protein sequence ID" value="SDC50828.1"/>
    <property type="molecule type" value="Genomic_DNA"/>
</dbReference>
<dbReference type="InterPro" id="IPR012914">
    <property type="entry name" value="PucR_dom"/>
</dbReference>
<dbReference type="KEGG" id="pmad:BAY61_06785"/>
<evidence type="ECO:0000259" key="2">
    <source>
        <dbReference type="Pfam" id="PF13556"/>
    </source>
</evidence>
<evidence type="ECO:0000313" key="3">
    <source>
        <dbReference type="EMBL" id="SDC50828.1"/>
    </source>
</evidence>